<gene>
    <name evidence="1" type="ORF">IC614_08365</name>
</gene>
<organism evidence="1 2">
    <name type="scientific">Allosphingosinicella flava</name>
    <dbReference type="NCBI Taxonomy" id="2771430"/>
    <lineage>
        <taxon>Bacteria</taxon>
        <taxon>Pseudomonadati</taxon>
        <taxon>Pseudomonadota</taxon>
        <taxon>Alphaproteobacteria</taxon>
        <taxon>Sphingomonadales</taxon>
        <taxon>Sphingomonadaceae</taxon>
        <taxon>Allosphingosinicella</taxon>
    </lineage>
</organism>
<name>A0A7T2GIB6_9SPHN</name>
<sequence>MTDHAILSADTHRTLRIRAERGAAYGDGVMAALLVPDEFRQVQAHYPILFRATPERDAFTPLALFGFENGENLFLEGGRWEARYIPLSIDIQPFLIGRSSNDPDARQVHIDQASARIADGEGVRVFDDNGQPTPYFEAIVQRLRALDTGYQASSAFLDALRRYDLLEPLNLDITLKDGSTHRLVGFHAINEEKLRALDGAIVAELHAEGHLMPIFMALASLANIGELVDRKQKRMGLG</sequence>
<accession>A0A7T2GIB6</accession>
<dbReference type="AlphaFoldDB" id="A0A7T2GIB6"/>
<protein>
    <submittedName>
        <fullName evidence="1">SapC family protein</fullName>
    </submittedName>
</protein>
<dbReference type="InterPro" id="IPR010836">
    <property type="entry name" value="SapC"/>
</dbReference>
<evidence type="ECO:0000313" key="2">
    <source>
        <dbReference type="Proteomes" id="UP000594873"/>
    </source>
</evidence>
<dbReference type="RefSeq" id="WP_200970893.1">
    <property type="nucleotide sequence ID" value="NZ_CP065592.1"/>
</dbReference>
<keyword evidence="2" id="KW-1185">Reference proteome</keyword>
<dbReference type="KEGG" id="sflv:IC614_08365"/>
<dbReference type="Proteomes" id="UP000594873">
    <property type="component" value="Chromosome"/>
</dbReference>
<dbReference type="Pfam" id="PF07277">
    <property type="entry name" value="SapC"/>
    <property type="match status" value="1"/>
</dbReference>
<dbReference type="EMBL" id="CP065592">
    <property type="protein sequence ID" value="QPQ54366.1"/>
    <property type="molecule type" value="Genomic_DNA"/>
</dbReference>
<proteinExistence type="predicted"/>
<evidence type="ECO:0000313" key="1">
    <source>
        <dbReference type="EMBL" id="QPQ54366.1"/>
    </source>
</evidence>
<reference evidence="1 2" key="1">
    <citation type="submission" date="2020-11" db="EMBL/GenBank/DDBJ databases">
        <title>Genome seq and assembly of Sphingosinicella sp.</title>
        <authorList>
            <person name="Chhetri G."/>
        </authorList>
    </citation>
    <scope>NUCLEOTIDE SEQUENCE [LARGE SCALE GENOMIC DNA]</scope>
    <source>
        <strain evidence="1 2">UDD2</strain>
    </source>
</reference>